<comment type="caution">
    <text evidence="3">The sequence shown here is derived from an EMBL/GenBank/DDBJ whole genome shotgun (WGS) entry which is preliminary data.</text>
</comment>
<dbReference type="EMBL" id="LOMY01000187">
    <property type="protein sequence ID" value="OCQ50971.1"/>
    <property type="molecule type" value="Genomic_DNA"/>
</dbReference>
<dbReference type="InterPro" id="IPR023346">
    <property type="entry name" value="Lysozyme-like_dom_sf"/>
</dbReference>
<dbReference type="Proteomes" id="UP000093476">
    <property type="component" value="Unassembled WGS sequence"/>
</dbReference>
<dbReference type="Gene3D" id="1.20.141.10">
    <property type="entry name" value="Chitosanase, subunit A, domain 1"/>
    <property type="match status" value="1"/>
</dbReference>
<dbReference type="STRING" id="286156.Ppb6_04069"/>
<dbReference type="AlphaFoldDB" id="A0A1C0TZ81"/>
<name>A0A1C0TZ81_9GAMM</name>
<dbReference type="RefSeq" id="WP_065824592.1">
    <property type="nucleotide sequence ID" value="NZ_CAWMQZ010000187.1"/>
</dbReference>
<evidence type="ECO:0000313" key="3">
    <source>
        <dbReference type="EMBL" id="OCQ50971.1"/>
    </source>
</evidence>
<reference evidence="3 4" key="1">
    <citation type="submission" date="2015-12" db="EMBL/GenBank/DDBJ databases">
        <title>Genome comparisons provide insights into the role of secondary metabolites in the pathogenic phase of the Photorhabdus life cycle.</title>
        <authorList>
            <person name="Tobias N.J."/>
            <person name="Mishra B."/>
            <person name="Gupta D.K."/>
            <person name="Thines M."/>
            <person name="Stinear T.P."/>
            <person name="Bode H.B."/>
        </authorList>
    </citation>
    <scope>NUCLEOTIDE SEQUENCE [LARGE SCALE GENOMIC DNA]</scope>
    <source>
        <strain evidence="3 4">PB68.1</strain>
    </source>
</reference>
<gene>
    <name evidence="3" type="ORF">Ppb6_04069</name>
</gene>
<dbReference type="Pfam" id="PF05838">
    <property type="entry name" value="Glyco_hydro_108"/>
    <property type="match status" value="1"/>
</dbReference>
<evidence type="ECO:0000259" key="1">
    <source>
        <dbReference type="Pfam" id="PF05838"/>
    </source>
</evidence>
<dbReference type="Pfam" id="PF09374">
    <property type="entry name" value="PG_binding_3"/>
    <property type="match status" value="1"/>
</dbReference>
<proteinExistence type="predicted"/>
<sequence length="169" mass="18911">MTYRYSVSFIHAIHYLLPVEGGYVNNPNDTGGQTKLGISQRSYPHLNIAALTEDDATEIYYRDFWLKAGCDKLPAGISLAVFDAAVQHGIKPAIQQLQRAVDVRDDGVIGPVTLNAVETFAPQYLFIRLLNRRALTYSRIIAVNPTQKVFLSGWFNRLDRLTSAVLEVL</sequence>
<protein>
    <submittedName>
        <fullName evidence="3">Putative Peptidoglycan domain protein</fullName>
    </submittedName>
</protein>
<feature type="domain" description="Peptidoglycan binding" evidence="2">
    <location>
        <begin position="95"/>
        <end position="158"/>
    </location>
</feature>
<dbReference type="InterPro" id="IPR018537">
    <property type="entry name" value="Peptidoglycan-bd_3"/>
</dbReference>
<organism evidence="3 4">
    <name type="scientific">Photorhabdus australis subsp. thailandensis</name>
    <dbReference type="NCBI Taxonomy" id="2805096"/>
    <lineage>
        <taxon>Bacteria</taxon>
        <taxon>Pseudomonadati</taxon>
        <taxon>Pseudomonadota</taxon>
        <taxon>Gammaproteobacteria</taxon>
        <taxon>Enterobacterales</taxon>
        <taxon>Morganellaceae</taxon>
        <taxon>Photorhabdus</taxon>
    </lineage>
</organism>
<dbReference type="SUPFAM" id="SSF53955">
    <property type="entry name" value="Lysozyme-like"/>
    <property type="match status" value="1"/>
</dbReference>
<dbReference type="InterPro" id="IPR008565">
    <property type="entry name" value="TtsA-like_GH18_dom"/>
</dbReference>
<accession>A0A1C0TZ81</accession>
<dbReference type="CDD" id="cd13926">
    <property type="entry name" value="N-acetylmuramidase_GH108"/>
    <property type="match status" value="1"/>
</dbReference>
<evidence type="ECO:0000313" key="4">
    <source>
        <dbReference type="Proteomes" id="UP000093476"/>
    </source>
</evidence>
<dbReference type="PATRIC" id="fig|286156.4.peg.4675"/>
<evidence type="ECO:0000259" key="2">
    <source>
        <dbReference type="Pfam" id="PF09374"/>
    </source>
</evidence>
<keyword evidence="4" id="KW-1185">Reference proteome</keyword>
<feature type="domain" description="TtsA-like Glycoside hydrolase family 108" evidence="1">
    <location>
        <begin position="15"/>
        <end position="89"/>
    </location>
</feature>